<evidence type="ECO:0000313" key="2">
    <source>
        <dbReference type="EMBL" id="TDP82638.1"/>
    </source>
</evidence>
<dbReference type="PANTHER" id="PTHR37426:SF1">
    <property type="entry name" value="RIBOSOMAL RNA LARGE SUBUNIT METHYLTRANSFERASE J"/>
    <property type="match status" value="1"/>
</dbReference>
<dbReference type="AlphaFoldDB" id="A0A4V6PVE1"/>
<keyword evidence="3" id="KW-1185">Reference proteome</keyword>
<keyword evidence="1 2" id="KW-0808">Transferase</keyword>
<dbReference type="HAMAP" id="MF_00934">
    <property type="entry name" value="23SrRNA_methyltr_J"/>
    <property type="match status" value="1"/>
</dbReference>
<dbReference type="OrthoDB" id="9791274at2"/>
<feature type="active site" description="Proton acceptor" evidence="1">
    <location>
        <position position="166"/>
    </location>
</feature>
<evidence type="ECO:0000313" key="3">
    <source>
        <dbReference type="Proteomes" id="UP000294547"/>
    </source>
</evidence>
<dbReference type="EC" id="2.1.1.266" evidence="1"/>
<dbReference type="EMBL" id="SNXY01000010">
    <property type="protein sequence ID" value="TDP82638.1"/>
    <property type="molecule type" value="Genomic_DNA"/>
</dbReference>
<dbReference type="GO" id="GO:0070475">
    <property type="term" value="P:rRNA base methylation"/>
    <property type="evidence" value="ECO:0007669"/>
    <property type="project" value="UniProtKB-UniRule"/>
</dbReference>
<dbReference type="Proteomes" id="UP000294547">
    <property type="component" value="Unassembled WGS sequence"/>
</dbReference>
<comment type="catalytic activity">
    <reaction evidence="1">
        <text>adenosine(2030) in 23S rRNA + S-adenosyl-L-methionine = N(6)-methyladenosine(2030) in 23S rRNA + S-adenosyl-L-homocysteine + H(+)</text>
        <dbReference type="Rhea" id="RHEA:43736"/>
        <dbReference type="Rhea" id="RHEA-COMP:10668"/>
        <dbReference type="Rhea" id="RHEA-COMP:10669"/>
        <dbReference type="ChEBI" id="CHEBI:15378"/>
        <dbReference type="ChEBI" id="CHEBI:57856"/>
        <dbReference type="ChEBI" id="CHEBI:59789"/>
        <dbReference type="ChEBI" id="CHEBI:74411"/>
        <dbReference type="ChEBI" id="CHEBI:74449"/>
        <dbReference type="EC" id="2.1.1.266"/>
    </reaction>
</comment>
<comment type="caution">
    <text evidence="2">The sequence shown here is derived from an EMBL/GenBank/DDBJ whole genome shotgun (WGS) entry which is preliminary data.</text>
</comment>
<feature type="site" description="Interaction with substrate rRNA" evidence="1">
    <location>
        <position position="3"/>
    </location>
</feature>
<comment type="subunit">
    <text evidence="1">Monomer.</text>
</comment>
<organism evidence="2 3">
    <name type="scientific">Oharaeibacter diazotrophicus</name>
    <dbReference type="NCBI Taxonomy" id="1920512"/>
    <lineage>
        <taxon>Bacteria</taxon>
        <taxon>Pseudomonadati</taxon>
        <taxon>Pseudomonadota</taxon>
        <taxon>Alphaproteobacteria</taxon>
        <taxon>Hyphomicrobiales</taxon>
        <taxon>Pleomorphomonadaceae</taxon>
        <taxon>Oharaeibacter</taxon>
    </lineage>
</organism>
<dbReference type="InterPro" id="IPR007473">
    <property type="entry name" value="RlmJ"/>
</dbReference>
<dbReference type="PANTHER" id="PTHR37426">
    <property type="entry name" value="RIBOSOMAL RNA LARGE SUBUNIT METHYLTRANSFERASE J"/>
    <property type="match status" value="1"/>
</dbReference>
<keyword evidence="1" id="KW-0698">rRNA processing</keyword>
<dbReference type="GO" id="GO:0005829">
    <property type="term" value="C:cytosol"/>
    <property type="evidence" value="ECO:0007669"/>
    <property type="project" value="TreeGrafter"/>
</dbReference>
<dbReference type="SUPFAM" id="SSF53335">
    <property type="entry name" value="S-adenosyl-L-methionine-dependent methyltransferases"/>
    <property type="match status" value="1"/>
</dbReference>
<feature type="binding site" evidence="1">
    <location>
        <position position="102"/>
    </location>
    <ligand>
        <name>S-adenosyl-L-methionine</name>
        <dbReference type="ChEBI" id="CHEBI:59789"/>
    </ligand>
</feature>
<feature type="binding site" evidence="1">
    <location>
        <position position="120"/>
    </location>
    <ligand>
        <name>S-adenosyl-L-methionine</name>
        <dbReference type="ChEBI" id="CHEBI:59789"/>
    </ligand>
</feature>
<feature type="binding site" evidence="1">
    <location>
        <position position="166"/>
    </location>
    <ligand>
        <name>S-adenosyl-L-methionine</name>
        <dbReference type="ChEBI" id="CHEBI:59789"/>
    </ligand>
</feature>
<proteinExistence type="inferred from homology"/>
<comment type="function">
    <text evidence="1">Specifically methylates the adenine in position 2030 of 23S rRNA.</text>
</comment>
<dbReference type="GO" id="GO:0036307">
    <property type="term" value="F:23S rRNA (adenine(2030)-N(6))-methyltransferase activity"/>
    <property type="evidence" value="ECO:0007669"/>
    <property type="project" value="UniProtKB-UniRule"/>
</dbReference>
<feature type="binding site" evidence="1">
    <location>
        <begin position="145"/>
        <end position="146"/>
    </location>
    <ligand>
        <name>S-adenosyl-L-methionine</name>
        <dbReference type="ChEBI" id="CHEBI:59789"/>
    </ligand>
</feature>
<accession>A0A4V6PVE1</accession>
<dbReference type="Gene3D" id="3.40.50.150">
    <property type="entry name" value="Vaccinia Virus protein VP39"/>
    <property type="match status" value="1"/>
</dbReference>
<comment type="similarity">
    <text evidence="1">Belongs to the RlmJ family.</text>
</comment>
<name>A0A4V6PVE1_9HYPH</name>
<keyword evidence="1" id="KW-0694">RNA-binding</keyword>
<feature type="binding site" evidence="1">
    <location>
        <position position="41"/>
    </location>
    <ligand>
        <name>S-adenosyl-L-methionine</name>
        <dbReference type="ChEBI" id="CHEBI:59789"/>
    </ligand>
</feature>
<sequence length="290" mass="31556">MNYRHAYHAGNFADVVKHAVLARILDRLGRKDAPYRVLDTHAGVGLYDLAADEALKTGEWRGGVGRVLEATPSPALAEFLAPWRQALREVNGGDHVLVYPGSPAVATALGRPQDRFVFNELHPIDADQLAATFARDRRVRVTAEDGWIMPRAQLPPEERRGVLVVDPPFEEAGEFDRLVRAMRDAHRRFATGVQLLWYPAKGAGAVADFHAAVAAGPVRRVLRIDHWIRRPTVDGPLAGAGMLVVNPPWPLADEIAGVIDELAALLAAGPGARGRVDWLVDEDGRPAADA</sequence>
<keyword evidence="1" id="KW-0949">S-adenosyl-L-methionine</keyword>
<dbReference type="Pfam" id="PF04378">
    <property type="entry name" value="RsmJ"/>
    <property type="match status" value="1"/>
</dbReference>
<feature type="binding site" evidence="1">
    <location>
        <position position="18"/>
    </location>
    <ligand>
        <name>S-adenosyl-L-methionine</name>
        <dbReference type="ChEBI" id="CHEBI:59789"/>
    </ligand>
</feature>
<protein>
    <recommendedName>
        <fullName evidence="1">Ribosomal RNA large subunit methyltransferase J</fullName>
        <ecNumber evidence="1">2.1.1.266</ecNumber>
    </recommendedName>
    <alternativeName>
        <fullName evidence="1">23S rRNA (adenine(2030)-N6)-methyltransferase</fullName>
    </alternativeName>
    <alternativeName>
        <fullName evidence="1">23S rRNA m6A2030 methyltransferase</fullName>
    </alternativeName>
</protein>
<dbReference type="InterPro" id="IPR029063">
    <property type="entry name" value="SAM-dependent_MTases_sf"/>
</dbReference>
<keyword evidence="1 2" id="KW-0489">Methyltransferase</keyword>
<dbReference type="GO" id="GO:0003723">
    <property type="term" value="F:RNA binding"/>
    <property type="evidence" value="ECO:0007669"/>
    <property type="project" value="UniProtKB-UniRule"/>
</dbReference>
<gene>
    <name evidence="1" type="primary">rlmJ</name>
    <name evidence="2" type="ORF">EDD54_3907</name>
</gene>
<dbReference type="RefSeq" id="WP_126538987.1">
    <property type="nucleotide sequence ID" value="NZ_BSPM01000007.1"/>
</dbReference>
<evidence type="ECO:0000256" key="1">
    <source>
        <dbReference type="HAMAP-Rule" id="MF_00934"/>
    </source>
</evidence>
<reference evidence="2 3" key="1">
    <citation type="submission" date="2019-03" db="EMBL/GenBank/DDBJ databases">
        <title>Genomic Encyclopedia of Type Strains, Phase IV (KMG-IV): sequencing the most valuable type-strain genomes for metagenomic binning, comparative biology and taxonomic classification.</title>
        <authorList>
            <person name="Goeker M."/>
        </authorList>
    </citation>
    <scope>NUCLEOTIDE SEQUENCE [LARGE SCALE GENOMIC DNA]</scope>
    <source>
        <strain evidence="2 3">DSM 102969</strain>
    </source>
</reference>